<evidence type="ECO:0000313" key="1">
    <source>
        <dbReference type="EMBL" id="AES70983.1"/>
    </source>
</evidence>
<dbReference type="PaxDb" id="3880-AES70983"/>
<reference evidence="1 3" key="2">
    <citation type="journal article" date="2014" name="BMC Genomics">
        <title>An improved genome release (version Mt4.0) for the model legume Medicago truncatula.</title>
        <authorList>
            <person name="Tang H."/>
            <person name="Krishnakumar V."/>
            <person name="Bidwell S."/>
            <person name="Rosen B."/>
            <person name="Chan A."/>
            <person name="Zhou S."/>
            <person name="Gentzbittel L."/>
            <person name="Childs K.L."/>
            <person name="Yandell M."/>
            <person name="Gundlach H."/>
            <person name="Mayer K.F."/>
            <person name="Schwartz D.C."/>
            <person name="Town C.D."/>
        </authorList>
    </citation>
    <scope>GENOME REANNOTATION</scope>
    <source>
        <strain evidence="2 3">cv. Jemalong A17</strain>
    </source>
</reference>
<dbReference type="AlphaFoldDB" id="G7J9E8"/>
<dbReference type="Proteomes" id="UP000002051">
    <property type="component" value="Chromosome 3"/>
</dbReference>
<accession>G7J9E8</accession>
<organism evidence="1 3">
    <name type="scientific">Medicago truncatula</name>
    <name type="common">Barrel medic</name>
    <name type="synonym">Medicago tribuloides</name>
    <dbReference type="NCBI Taxonomy" id="3880"/>
    <lineage>
        <taxon>Eukaryota</taxon>
        <taxon>Viridiplantae</taxon>
        <taxon>Streptophyta</taxon>
        <taxon>Embryophyta</taxon>
        <taxon>Tracheophyta</taxon>
        <taxon>Spermatophyta</taxon>
        <taxon>Magnoliopsida</taxon>
        <taxon>eudicotyledons</taxon>
        <taxon>Gunneridae</taxon>
        <taxon>Pentapetalae</taxon>
        <taxon>rosids</taxon>
        <taxon>fabids</taxon>
        <taxon>Fabales</taxon>
        <taxon>Fabaceae</taxon>
        <taxon>Papilionoideae</taxon>
        <taxon>50 kb inversion clade</taxon>
        <taxon>NPAAA clade</taxon>
        <taxon>Hologalegina</taxon>
        <taxon>IRL clade</taxon>
        <taxon>Trifolieae</taxon>
        <taxon>Medicago</taxon>
    </lineage>
</organism>
<proteinExistence type="predicted"/>
<keyword evidence="3" id="KW-1185">Reference proteome</keyword>
<dbReference type="EnsemblPlants" id="AES70983">
    <property type="protein sequence ID" value="AES70983"/>
    <property type="gene ID" value="MTR_3g065625"/>
</dbReference>
<protein>
    <submittedName>
        <fullName evidence="1 2">Uncharacterized protein</fullName>
    </submittedName>
</protein>
<dbReference type="EMBL" id="CM001219">
    <property type="protein sequence ID" value="AES70983.1"/>
    <property type="molecule type" value="Genomic_DNA"/>
</dbReference>
<reference evidence="1 3" key="1">
    <citation type="journal article" date="2011" name="Nature">
        <title>The Medicago genome provides insight into the evolution of rhizobial symbioses.</title>
        <authorList>
            <person name="Young N.D."/>
            <person name="Debelle F."/>
            <person name="Oldroyd G.E."/>
            <person name="Geurts R."/>
            <person name="Cannon S.B."/>
            <person name="Udvardi M.K."/>
            <person name="Benedito V.A."/>
            <person name="Mayer K.F."/>
            <person name="Gouzy J."/>
            <person name="Schoof H."/>
            <person name="Van de Peer Y."/>
            <person name="Proost S."/>
            <person name="Cook D.R."/>
            <person name="Meyers B.C."/>
            <person name="Spannagl M."/>
            <person name="Cheung F."/>
            <person name="De Mita S."/>
            <person name="Krishnakumar V."/>
            <person name="Gundlach H."/>
            <person name="Zhou S."/>
            <person name="Mudge J."/>
            <person name="Bharti A.K."/>
            <person name="Murray J.D."/>
            <person name="Naoumkina M.A."/>
            <person name="Rosen B."/>
            <person name="Silverstein K.A."/>
            <person name="Tang H."/>
            <person name="Rombauts S."/>
            <person name="Zhao P.X."/>
            <person name="Zhou P."/>
            <person name="Barbe V."/>
            <person name="Bardou P."/>
            <person name="Bechner M."/>
            <person name="Bellec A."/>
            <person name="Berger A."/>
            <person name="Berges H."/>
            <person name="Bidwell S."/>
            <person name="Bisseling T."/>
            <person name="Choisne N."/>
            <person name="Couloux A."/>
            <person name="Denny R."/>
            <person name="Deshpande S."/>
            <person name="Dai X."/>
            <person name="Doyle J.J."/>
            <person name="Dudez A.M."/>
            <person name="Farmer A.D."/>
            <person name="Fouteau S."/>
            <person name="Franken C."/>
            <person name="Gibelin C."/>
            <person name="Gish J."/>
            <person name="Goldstein S."/>
            <person name="Gonzalez A.J."/>
            <person name="Green P.J."/>
            <person name="Hallab A."/>
            <person name="Hartog M."/>
            <person name="Hua A."/>
            <person name="Humphray S.J."/>
            <person name="Jeong D.H."/>
            <person name="Jing Y."/>
            <person name="Jocker A."/>
            <person name="Kenton S.M."/>
            <person name="Kim D.J."/>
            <person name="Klee K."/>
            <person name="Lai H."/>
            <person name="Lang C."/>
            <person name="Lin S."/>
            <person name="Macmil S.L."/>
            <person name="Magdelenat G."/>
            <person name="Matthews L."/>
            <person name="McCorrison J."/>
            <person name="Monaghan E.L."/>
            <person name="Mun J.H."/>
            <person name="Najar F.Z."/>
            <person name="Nicholson C."/>
            <person name="Noirot C."/>
            <person name="O'Bleness M."/>
            <person name="Paule C.R."/>
            <person name="Poulain J."/>
            <person name="Prion F."/>
            <person name="Qin B."/>
            <person name="Qu C."/>
            <person name="Retzel E.F."/>
            <person name="Riddle C."/>
            <person name="Sallet E."/>
            <person name="Samain S."/>
            <person name="Samson N."/>
            <person name="Sanders I."/>
            <person name="Saurat O."/>
            <person name="Scarpelli C."/>
            <person name="Schiex T."/>
            <person name="Segurens B."/>
            <person name="Severin A.J."/>
            <person name="Sherrier D.J."/>
            <person name="Shi R."/>
            <person name="Sims S."/>
            <person name="Singer S.R."/>
            <person name="Sinharoy S."/>
            <person name="Sterck L."/>
            <person name="Viollet A."/>
            <person name="Wang B.B."/>
            <person name="Wang K."/>
            <person name="Wang M."/>
            <person name="Wang X."/>
            <person name="Warfsmann J."/>
            <person name="Weissenbach J."/>
            <person name="White D.D."/>
            <person name="White J.D."/>
            <person name="Wiley G.B."/>
            <person name="Wincker P."/>
            <person name="Xing Y."/>
            <person name="Yang L."/>
            <person name="Yao Z."/>
            <person name="Ying F."/>
            <person name="Zhai J."/>
            <person name="Zhou L."/>
            <person name="Zuber A."/>
            <person name="Denarie J."/>
            <person name="Dixon R.A."/>
            <person name="May G.D."/>
            <person name="Schwartz D.C."/>
            <person name="Rogers J."/>
            <person name="Quetier F."/>
            <person name="Town C.D."/>
            <person name="Roe B.A."/>
        </authorList>
    </citation>
    <scope>NUCLEOTIDE SEQUENCE [LARGE SCALE GENOMIC DNA]</scope>
    <source>
        <strain evidence="1">A17</strain>
        <strain evidence="2 3">cv. Jemalong A17</strain>
    </source>
</reference>
<reference evidence="2" key="3">
    <citation type="submission" date="2015-04" db="UniProtKB">
        <authorList>
            <consortium name="EnsemblPlants"/>
        </authorList>
    </citation>
    <scope>IDENTIFICATION</scope>
    <source>
        <strain evidence="2">cv. Jemalong A17</strain>
    </source>
</reference>
<gene>
    <name evidence="1" type="ordered locus">MTR_3g065625</name>
</gene>
<sequence>MTIFLFLLLNPNCRKDSHCPKNMCPSYLVLLPIFFKCHFWRKFLFLFNCFKVQCNIKCYFINIILSYLLRREKYMK</sequence>
<dbReference type="HOGENOM" id="CLU_2658195_0_0_1"/>
<evidence type="ECO:0000313" key="3">
    <source>
        <dbReference type="Proteomes" id="UP000002051"/>
    </source>
</evidence>
<evidence type="ECO:0000313" key="2">
    <source>
        <dbReference type="EnsemblPlants" id="AES70983"/>
    </source>
</evidence>
<name>G7J9E8_MEDTR</name>